<organism evidence="1 2">
    <name type="scientific">Dreissena polymorpha</name>
    <name type="common">Zebra mussel</name>
    <name type="synonym">Mytilus polymorpha</name>
    <dbReference type="NCBI Taxonomy" id="45954"/>
    <lineage>
        <taxon>Eukaryota</taxon>
        <taxon>Metazoa</taxon>
        <taxon>Spiralia</taxon>
        <taxon>Lophotrochozoa</taxon>
        <taxon>Mollusca</taxon>
        <taxon>Bivalvia</taxon>
        <taxon>Autobranchia</taxon>
        <taxon>Heteroconchia</taxon>
        <taxon>Euheterodonta</taxon>
        <taxon>Imparidentia</taxon>
        <taxon>Neoheterodontei</taxon>
        <taxon>Myida</taxon>
        <taxon>Dreissenoidea</taxon>
        <taxon>Dreissenidae</taxon>
        <taxon>Dreissena</taxon>
    </lineage>
</organism>
<proteinExistence type="predicted"/>
<dbReference type="EMBL" id="JAIWYP010000011">
    <property type="protein sequence ID" value="KAH3739122.1"/>
    <property type="molecule type" value="Genomic_DNA"/>
</dbReference>
<sequence length="55" mass="6133">MSGIEEKEQSRHTEDFFFFSGGSYNVLSGVGLRGRDAVLEDGDRDGCRCYAPSPW</sequence>
<dbReference type="AlphaFoldDB" id="A0A9D4D6N6"/>
<accession>A0A9D4D6N6</accession>
<reference evidence="1" key="1">
    <citation type="journal article" date="2019" name="bioRxiv">
        <title>The Genome of the Zebra Mussel, Dreissena polymorpha: A Resource for Invasive Species Research.</title>
        <authorList>
            <person name="McCartney M.A."/>
            <person name="Auch B."/>
            <person name="Kono T."/>
            <person name="Mallez S."/>
            <person name="Zhang Y."/>
            <person name="Obille A."/>
            <person name="Becker A."/>
            <person name="Abrahante J.E."/>
            <person name="Garbe J."/>
            <person name="Badalamenti J.P."/>
            <person name="Herman A."/>
            <person name="Mangelson H."/>
            <person name="Liachko I."/>
            <person name="Sullivan S."/>
            <person name="Sone E.D."/>
            <person name="Koren S."/>
            <person name="Silverstein K.A.T."/>
            <person name="Beckman K.B."/>
            <person name="Gohl D.M."/>
        </authorList>
    </citation>
    <scope>NUCLEOTIDE SEQUENCE</scope>
    <source>
        <strain evidence="1">Duluth1</strain>
        <tissue evidence="1">Whole animal</tissue>
    </source>
</reference>
<name>A0A9D4D6N6_DREPO</name>
<protein>
    <submittedName>
        <fullName evidence="1">Uncharacterized protein</fullName>
    </submittedName>
</protein>
<keyword evidence="2" id="KW-1185">Reference proteome</keyword>
<gene>
    <name evidence="1" type="ORF">DPMN_045769</name>
</gene>
<evidence type="ECO:0000313" key="2">
    <source>
        <dbReference type="Proteomes" id="UP000828390"/>
    </source>
</evidence>
<comment type="caution">
    <text evidence="1">The sequence shown here is derived from an EMBL/GenBank/DDBJ whole genome shotgun (WGS) entry which is preliminary data.</text>
</comment>
<dbReference type="Proteomes" id="UP000828390">
    <property type="component" value="Unassembled WGS sequence"/>
</dbReference>
<reference evidence="1" key="2">
    <citation type="submission" date="2020-11" db="EMBL/GenBank/DDBJ databases">
        <authorList>
            <person name="McCartney M.A."/>
            <person name="Auch B."/>
            <person name="Kono T."/>
            <person name="Mallez S."/>
            <person name="Becker A."/>
            <person name="Gohl D.M."/>
            <person name="Silverstein K.A.T."/>
            <person name="Koren S."/>
            <person name="Bechman K.B."/>
            <person name="Herman A."/>
            <person name="Abrahante J.E."/>
            <person name="Garbe J."/>
        </authorList>
    </citation>
    <scope>NUCLEOTIDE SEQUENCE</scope>
    <source>
        <strain evidence="1">Duluth1</strain>
        <tissue evidence="1">Whole animal</tissue>
    </source>
</reference>
<evidence type="ECO:0000313" key="1">
    <source>
        <dbReference type="EMBL" id="KAH3739122.1"/>
    </source>
</evidence>